<dbReference type="SUPFAM" id="SSF47090">
    <property type="entry name" value="PGBD-like"/>
    <property type="match status" value="1"/>
</dbReference>
<dbReference type="InterPro" id="IPR052905">
    <property type="entry name" value="LD-transpeptidase_YkuD-like"/>
</dbReference>
<keyword evidence="5 7" id="KW-0573">Peptidoglycan synthesis</keyword>
<comment type="pathway">
    <text evidence="1 7">Cell wall biogenesis; peptidoglycan biosynthesis.</text>
</comment>
<dbReference type="Pfam" id="PF03734">
    <property type="entry name" value="YkuD"/>
    <property type="match status" value="1"/>
</dbReference>
<reference evidence="10" key="1">
    <citation type="submission" date="2024-05" db="EMBL/GenBank/DDBJ databases">
        <authorList>
            <person name="Bunk B."/>
            <person name="Swiderski J."/>
            <person name="Sproer C."/>
            <person name="Thiel V."/>
        </authorList>
    </citation>
    <scope>NUCLEOTIDE SEQUENCE</scope>
    <source>
        <strain evidence="10">DSM 17735</strain>
    </source>
</reference>
<evidence type="ECO:0000256" key="1">
    <source>
        <dbReference type="ARBA" id="ARBA00004752"/>
    </source>
</evidence>
<name>A0AAU7LT55_9BURK</name>
<dbReference type="GO" id="GO:0016740">
    <property type="term" value="F:transferase activity"/>
    <property type="evidence" value="ECO:0007669"/>
    <property type="project" value="UniProtKB-KW"/>
</dbReference>
<dbReference type="Pfam" id="PF20142">
    <property type="entry name" value="Scaffold"/>
    <property type="match status" value="1"/>
</dbReference>
<evidence type="ECO:0000259" key="9">
    <source>
        <dbReference type="PROSITE" id="PS52029"/>
    </source>
</evidence>
<evidence type="ECO:0000256" key="5">
    <source>
        <dbReference type="ARBA" id="ARBA00022984"/>
    </source>
</evidence>
<accession>A0AAU7LT55</accession>
<feature type="signal peptide" evidence="8">
    <location>
        <begin position="1"/>
        <end position="27"/>
    </location>
</feature>
<keyword evidence="6 7" id="KW-0961">Cell wall biogenesis/degradation</keyword>
<dbReference type="InterPro" id="IPR002477">
    <property type="entry name" value="Peptidoglycan-bd-like"/>
</dbReference>
<sequence>MQIKNRPSWLIRSAAIVLWLCCGSSMAAEGQLWFDGERPGAQAREAVQLLAAAATHGLVPQDYDASALGLAVSRAAQGSPPQTASMAHLEQALSTAMERYLSDVHRGRIDPQKIHHNFSPPQREAFDAAAYLQAALAARRLTDAASEAAPRLPIYAQLREALARYRERVNHPAWRQPLPRLPGGKAGKLAPGQRYAGLALLAERLTVLGDMAPGLPLPARYEGPLVDAAKAFQQRHGLAADGVIGTTTLAQLQVMPAARVRQIELALERLRWTPLLQGPRMIVVNIPEFVLRAYEVQDGQIHVQQEMKIVVGKALDTRTPLFDEDMRFIEFSPYWNVPPSIARAEIVPRLRRDPGYLAREEMEFVSAGGRVDRAASAGLLGAVLTGQSRIRQRPGPKNALGDIKFVFPNRDNIYLHHTPATQLFERDRRDFSHGCIRVEHPVELAKFVLKNMPEWTQERIQKAMHRGESATLRLTEPVPVLIAYGTTLVKDGRTFFFDDIYGLDRLLDAALRKHSGSLAPTTGDNS</sequence>
<dbReference type="InterPro" id="IPR045380">
    <property type="entry name" value="LD_TPept_scaffold_dom"/>
</dbReference>
<dbReference type="EMBL" id="CP157675">
    <property type="protein sequence ID" value="XBP70834.1"/>
    <property type="molecule type" value="Genomic_DNA"/>
</dbReference>
<dbReference type="Gene3D" id="2.40.440.10">
    <property type="entry name" value="L,D-transpeptidase catalytic domain-like"/>
    <property type="match status" value="1"/>
</dbReference>
<evidence type="ECO:0000256" key="8">
    <source>
        <dbReference type="SAM" id="SignalP"/>
    </source>
</evidence>
<dbReference type="Pfam" id="PF01471">
    <property type="entry name" value="PG_binding_1"/>
    <property type="match status" value="1"/>
</dbReference>
<protein>
    <submittedName>
        <fullName evidence="10">L,D-transpeptidase family protein</fullName>
    </submittedName>
</protein>
<keyword evidence="3" id="KW-0808">Transferase</keyword>
<dbReference type="InterPro" id="IPR038063">
    <property type="entry name" value="Transpep_catalytic_dom"/>
</dbReference>
<gene>
    <name evidence="10" type="ORF">ABLV49_03210</name>
</gene>
<dbReference type="InterPro" id="IPR036366">
    <property type="entry name" value="PGBDSf"/>
</dbReference>
<evidence type="ECO:0000256" key="2">
    <source>
        <dbReference type="ARBA" id="ARBA00005992"/>
    </source>
</evidence>
<evidence type="ECO:0000256" key="3">
    <source>
        <dbReference type="ARBA" id="ARBA00022679"/>
    </source>
</evidence>
<dbReference type="GO" id="GO:0004180">
    <property type="term" value="F:carboxypeptidase activity"/>
    <property type="evidence" value="ECO:0007669"/>
    <property type="project" value="UniProtKB-ARBA"/>
</dbReference>
<dbReference type="PANTHER" id="PTHR41533:SF2">
    <property type="entry name" value="BLR7131 PROTEIN"/>
    <property type="match status" value="1"/>
</dbReference>
<dbReference type="CDD" id="cd16913">
    <property type="entry name" value="YkuD_like"/>
    <property type="match status" value="1"/>
</dbReference>
<feature type="chain" id="PRO_5043593826" evidence="8">
    <location>
        <begin position="28"/>
        <end position="526"/>
    </location>
</feature>
<dbReference type="GO" id="GO:0009252">
    <property type="term" value="P:peptidoglycan biosynthetic process"/>
    <property type="evidence" value="ECO:0007669"/>
    <property type="project" value="UniProtKB-KW"/>
</dbReference>
<dbReference type="SUPFAM" id="SSF141523">
    <property type="entry name" value="L,D-transpeptidase catalytic domain-like"/>
    <property type="match status" value="1"/>
</dbReference>
<proteinExistence type="inferred from homology"/>
<dbReference type="Gene3D" id="1.10.101.10">
    <property type="entry name" value="PGBD-like superfamily/PGBD"/>
    <property type="match status" value="1"/>
</dbReference>
<dbReference type="PANTHER" id="PTHR41533">
    <property type="entry name" value="L,D-TRANSPEPTIDASE HI_1667-RELATED"/>
    <property type="match status" value="1"/>
</dbReference>
<evidence type="ECO:0000313" key="10">
    <source>
        <dbReference type="EMBL" id="XBP70834.1"/>
    </source>
</evidence>
<dbReference type="GO" id="GO:0008360">
    <property type="term" value="P:regulation of cell shape"/>
    <property type="evidence" value="ECO:0007669"/>
    <property type="project" value="UniProtKB-UniRule"/>
</dbReference>
<feature type="active site" description="Proton donor/acceptor" evidence="7">
    <location>
        <position position="416"/>
    </location>
</feature>
<dbReference type="AlphaFoldDB" id="A0AAU7LT55"/>
<dbReference type="InterPro" id="IPR036365">
    <property type="entry name" value="PGBD-like_sf"/>
</dbReference>
<dbReference type="PROSITE" id="PS52029">
    <property type="entry name" value="LD_TPASE"/>
    <property type="match status" value="1"/>
</dbReference>
<dbReference type="GO" id="GO:0071555">
    <property type="term" value="P:cell wall organization"/>
    <property type="evidence" value="ECO:0007669"/>
    <property type="project" value="UniProtKB-UniRule"/>
</dbReference>
<organism evidence="10">
    <name type="scientific">Polaromonas hydrogenivorans</name>
    <dbReference type="NCBI Taxonomy" id="335476"/>
    <lineage>
        <taxon>Bacteria</taxon>
        <taxon>Pseudomonadati</taxon>
        <taxon>Pseudomonadota</taxon>
        <taxon>Betaproteobacteria</taxon>
        <taxon>Burkholderiales</taxon>
        <taxon>Comamonadaceae</taxon>
        <taxon>Polaromonas</taxon>
    </lineage>
</organism>
<keyword evidence="4 7" id="KW-0133">Cell shape</keyword>
<keyword evidence="8" id="KW-0732">Signal</keyword>
<feature type="domain" description="L,D-TPase catalytic" evidence="9">
    <location>
        <begin position="280"/>
        <end position="461"/>
    </location>
</feature>
<comment type="similarity">
    <text evidence="2">Belongs to the YkuD family.</text>
</comment>
<dbReference type="InterPro" id="IPR005490">
    <property type="entry name" value="LD_TPept_cat_dom"/>
</dbReference>
<dbReference type="RefSeq" id="WP_349280162.1">
    <property type="nucleotide sequence ID" value="NZ_CBCSCU010000032.1"/>
</dbReference>
<evidence type="ECO:0000256" key="6">
    <source>
        <dbReference type="ARBA" id="ARBA00023316"/>
    </source>
</evidence>
<evidence type="ECO:0000256" key="7">
    <source>
        <dbReference type="PROSITE-ProRule" id="PRU01373"/>
    </source>
</evidence>
<evidence type="ECO:0000256" key="4">
    <source>
        <dbReference type="ARBA" id="ARBA00022960"/>
    </source>
</evidence>
<feature type="active site" description="Nucleophile" evidence="7">
    <location>
        <position position="435"/>
    </location>
</feature>